<keyword evidence="3" id="KW-1185">Reference proteome</keyword>
<dbReference type="GO" id="GO:0008270">
    <property type="term" value="F:zinc ion binding"/>
    <property type="evidence" value="ECO:0007669"/>
    <property type="project" value="InterPro"/>
</dbReference>
<dbReference type="PANTHER" id="PTHR30519">
    <property type="entry name" value="5-METHYLTETRAHYDROPTEROYLTRIGLUTAMATE--HOMOCYSTEINE METHYLTRANSFERASE"/>
    <property type="match status" value="1"/>
</dbReference>
<dbReference type="InterPro" id="IPR013215">
    <property type="entry name" value="Cbl-indep_Met_Synth_N"/>
</dbReference>
<feature type="domain" description="Cobalamin-independent methionine synthase MetE N-terminal" evidence="1">
    <location>
        <begin position="44"/>
        <end position="97"/>
    </location>
</feature>
<reference evidence="2 3" key="1">
    <citation type="journal article" date="2023" name="Hortic Res">
        <title>Pangenome of water caltrop reveals structural variations and asymmetric subgenome divergence after allopolyploidization.</title>
        <authorList>
            <person name="Zhang X."/>
            <person name="Chen Y."/>
            <person name="Wang L."/>
            <person name="Yuan Y."/>
            <person name="Fang M."/>
            <person name="Shi L."/>
            <person name="Lu R."/>
            <person name="Comes H.P."/>
            <person name="Ma Y."/>
            <person name="Chen Y."/>
            <person name="Huang G."/>
            <person name="Zhou Y."/>
            <person name="Zheng Z."/>
            <person name="Qiu Y."/>
        </authorList>
    </citation>
    <scope>NUCLEOTIDE SEQUENCE [LARGE SCALE GENOMIC DNA]</scope>
    <source>
        <tissue evidence="2">Roots</tissue>
    </source>
</reference>
<protein>
    <recommendedName>
        <fullName evidence="1">Cobalamin-independent methionine synthase MetE N-terminal domain-containing protein</fullName>
    </recommendedName>
</protein>
<evidence type="ECO:0000313" key="3">
    <source>
        <dbReference type="Proteomes" id="UP001345219"/>
    </source>
</evidence>
<dbReference type="Pfam" id="PF08267">
    <property type="entry name" value="Meth_synt_1"/>
    <property type="match status" value="1"/>
</dbReference>
<gene>
    <name evidence="2" type="ORF">SAY87_008108</name>
</gene>
<dbReference type="InterPro" id="IPR038071">
    <property type="entry name" value="UROD/MetE-like_sf"/>
</dbReference>
<dbReference type="GO" id="GO:0008652">
    <property type="term" value="P:amino acid biosynthetic process"/>
    <property type="evidence" value="ECO:0007669"/>
    <property type="project" value="InterPro"/>
</dbReference>
<dbReference type="GO" id="GO:0003871">
    <property type="term" value="F:5-methyltetrahydropteroyltriglutamate-homocysteine S-methyltransferase activity"/>
    <property type="evidence" value="ECO:0007669"/>
    <property type="project" value="InterPro"/>
</dbReference>
<name>A0AAN7KG55_9MYRT</name>
<dbReference type="Gene3D" id="3.20.20.210">
    <property type="match status" value="1"/>
</dbReference>
<dbReference type="AlphaFoldDB" id="A0AAN7KG55"/>
<sequence length="216" mass="24228">MTILIDYAIMQHYIVAELGPDVNFSYASHKAINEYKEAKAGGGGFGFYLVHGSMNLYLINGAFPTVKYLFAGVVDGLKIWASDHASSLAILEALEAIVGKASAAVQDSRKSSQRKLDLSSQPLAFYCTLLLIWSMSPIKSMNRRLLKLMLWPRHSRDKRIRISEEDYVDAFKEEFNKVVKLQEELDYDVLVHPEWESYGSGSVKPPIINGDDSCSK</sequence>
<organism evidence="2 3">
    <name type="scientific">Trapa incisa</name>
    <dbReference type="NCBI Taxonomy" id="236973"/>
    <lineage>
        <taxon>Eukaryota</taxon>
        <taxon>Viridiplantae</taxon>
        <taxon>Streptophyta</taxon>
        <taxon>Embryophyta</taxon>
        <taxon>Tracheophyta</taxon>
        <taxon>Spermatophyta</taxon>
        <taxon>Magnoliopsida</taxon>
        <taxon>eudicotyledons</taxon>
        <taxon>Gunneridae</taxon>
        <taxon>Pentapetalae</taxon>
        <taxon>rosids</taxon>
        <taxon>malvids</taxon>
        <taxon>Myrtales</taxon>
        <taxon>Lythraceae</taxon>
        <taxon>Trapa</taxon>
    </lineage>
</organism>
<proteinExistence type="predicted"/>
<comment type="caution">
    <text evidence="2">The sequence shown here is derived from an EMBL/GenBank/DDBJ whole genome shotgun (WGS) entry which is preliminary data.</text>
</comment>
<evidence type="ECO:0000313" key="2">
    <source>
        <dbReference type="EMBL" id="KAK4766466.1"/>
    </source>
</evidence>
<evidence type="ECO:0000259" key="1">
    <source>
        <dbReference type="Pfam" id="PF08267"/>
    </source>
</evidence>
<dbReference type="Proteomes" id="UP001345219">
    <property type="component" value="Chromosome 7"/>
</dbReference>
<accession>A0AAN7KG55</accession>
<dbReference type="EMBL" id="JAXIOK010000007">
    <property type="protein sequence ID" value="KAK4766466.1"/>
    <property type="molecule type" value="Genomic_DNA"/>
</dbReference>